<evidence type="ECO:0000259" key="6">
    <source>
        <dbReference type="PROSITE" id="PS50192"/>
    </source>
</evidence>
<feature type="compositionally biased region" description="Basic and acidic residues" evidence="5">
    <location>
        <begin position="221"/>
        <end position="231"/>
    </location>
</feature>
<dbReference type="Gene3D" id="1.20.5.110">
    <property type="match status" value="1"/>
</dbReference>
<accession>A0A0L0P9E1</accession>
<dbReference type="VEuPathDB" id="FungiDB:CJJ07_003858"/>
<dbReference type="PROSITE" id="PS50192">
    <property type="entry name" value="T_SNARE"/>
    <property type="match status" value="1"/>
</dbReference>
<dbReference type="Gene3D" id="3.30.1520.10">
    <property type="entry name" value="Phox-like domain"/>
    <property type="match status" value="1"/>
</dbReference>
<feature type="domain" description="PX" evidence="7">
    <location>
        <begin position="1"/>
        <end position="111"/>
    </location>
</feature>
<comment type="function">
    <text evidence="4">Essential for proper morphogenesis of the vacuole. May exist as structural reinforcement on the surface of the vacuolar membrane and be required for maintenance against rupture by osmotic pressure.</text>
</comment>
<dbReference type="InterPro" id="IPR000727">
    <property type="entry name" value="T_SNARE_dom"/>
</dbReference>
<proteinExistence type="predicted"/>
<feature type="region of interest" description="Disordered" evidence="5">
    <location>
        <begin position="221"/>
        <end position="250"/>
    </location>
</feature>
<name>A0A0L0P9E1_CANAR</name>
<dbReference type="AlphaFoldDB" id="A0A0L0P9E1"/>
<evidence type="ECO:0000313" key="9">
    <source>
        <dbReference type="Proteomes" id="UP000037122"/>
    </source>
</evidence>
<dbReference type="InterPro" id="IPR001683">
    <property type="entry name" value="PX_dom"/>
</dbReference>
<dbReference type="GO" id="GO:0097576">
    <property type="term" value="P:vacuole fusion"/>
    <property type="evidence" value="ECO:0007669"/>
    <property type="project" value="UniProtKB-ARBA"/>
</dbReference>
<organism evidence="8 9">
    <name type="scientific">Candidozyma auris</name>
    <name type="common">Yeast</name>
    <name type="synonym">Candida auris</name>
    <dbReference type="NCBI Taxonomy" id="498019"/>
    <lineage>
        <taxon>Eukaryota</taxon>
        <taxon>Fungi</taxon>
        <taxon>Dikarya</taxon>
        <taxon>Ascomycota</taxon>
        <taxon>Saccharomycotina</taxon>
        <taxon>Pichiomycetes</taxon>
        <taxon>Metschnikowiaceae</taxon>
        <taxon>Candidozyma</taxon>
    </lineage>
</organism>
<comment type="subcellular location">
    <subcellularLocation>
        <location evidence="1">Vacuole</location>
    </subcellularLocation>
</comment>
<dbReference type="VEuPathDB" id="FungiDB:B9J08_002165"/>
<comment type="caution">
    <text evidence="8">The sequence shown here is derived from an EMBL/GenBank/DDBJ whole genome shotgun (WGS) entry which is preliminary data.</text>
</comment>
<feature type="region of interest" description="Disordered" evidence="5">
    <location>
        <begin position="307"/>
        <end position="328"/>
    </location>
</feature>
<reference evidence="9" key="1">
    <citation type="journal article" date="2015" name="BMC Genomics">
        <title>Draft genome of a commonly misdiagnosed multidrug resistant pathogen Candida auris.</title>
        <authorList>
            <person name="Chatterjee S."/>
            <person name="Alampalli S.V."/>
            <person name="Nageshan R.K."/>
            <person name="Chettiar S.T."/>
            <person name="Joshi S."/>
            <person name="Tatu U.S."/>
        </authorList>
    </citation>
    <scope>NUCLEOTIDE SEQUENCE [LARGE SCALE GENOMIC DNA]</scope>
    <source>
        <strain evidence="9">6684</strain>
    </source>
</reference>
<feature type="compositionally biased region" description="Basic and acidic residues" evidence="5">
    <location>
        <begin position="307"/>
        <end position="322"/>
    </location>
</feature>
<dbReference type="InterPro" id="IPR036871">
    <property type="entry name" value="PX_dom_sf"/>
</dbReference>
<dbReference type="GO" id="GO:0000329">
    <property type="term" value="C:fungal-type vacuole membrane"/>
    <property type="evidence" value="ECO:0007669"/>
    <property type="project" value="UniProtKB-ARBA"/>
</dbReference>
<evidence type="ECO:0000256" key="4">
    <source>
        <dbReference type="ARBA" id="ARBA00054927"/>
    </source>
</evidence>
<keyword evidence="2" id="KW-0926">Vacuole</keyword>
<sequence length="328" mass="37832">MSLIGIGSSSEKDGVTYYQIEITLPLRALTVSRRYSEFVTLVEQLCEELGISSRDFLYQLPPKGSFFSSKARLVSERKYGLSEFLNAVVRDRDLQNRKPVHDFLQLPANFKFTPAMFEDGNGSNDNKFLIDEEPQDIDSMQWLTYLRQVRAALADIPQGDDIESRKKAREQVNKYIQPNVQKLASALSHLNQNGEIDSSEFSQRTSSLREILNETERMVFKRESKSKKESSPHYNFTKRLGKKDDAKETDETLGVSNKELLQQQQQIHKDQDQEVEELRKIIAKQREIGETIGKEVEEHNEMLDRFTDEVDASSEKMKDARARAKRIT</sequence>
<dbReference type="SMART" id="SM00397">
    <property type="entry name" value="t_SNARE"/>
    <property type="match status" value="1"/>
</dbReference>
<dbReference type="Proteomes" id="UP000037122">
    <property type="component" value="Unassembled WGS sequence"/>
</dbReference>
<evidence type="ECO:0000256" key="1">
    <source>
        <dbReference type="ARBA" id="ARBA00004116"/>
    </source>
</evidence>
<dbReference type="GO" id="GO:0016192">
    <property type="term" value="P:vesicle-mediated transport"/>
    <property type="evidence" value="ECO:0007669"/>
    <property type="project" value="UniProtKB-ARBA"/>
</dbReference>
<dbReference type="SUPFAM" id="SSF64268">
    <property type="entry name" value="PX domain"/>
    <property type="match status" value="1"/>
</dbReference>
<evidence type="ECO:0000256" key="2">
    <source>
        <dbReference type="ARBA" id="ARBA00022554"/>
    </source>
</evidence>
<evidence type="ECO:0000313" key="8">
    <source>
        <dbReference type="EMBL" id="KNE02626.1"/>
    </source>
</evidence>
<keyword evidence="3" id="KW-0175">Coiled coil</keyword>
<evidence type="ECO:0000259" key="7">
    <source>
        <dbReference type="PROSITE" id="PS50195"/>
    </source>
</evidence>
<dbReference type="SUPFAM" id="SSF58038">
    <property type="entry name" value="SNARE fusion complex"/>
    <property type="match status" value="1"/>
</dbReference>
<gene>
    <name evidence="8" type="ORF">QG37_00443</name>
</gene>
<dbReference type="GO" id="GO:0007034">
    <property type="term" value="P:vacuolar transport"/>
    <property type="evidence" value="ECO:0007669"/>
    <property type="project" value="UniProtKB-ARBA"/>
</dbReference>
<dbReference type="VEuPathDB" id="FungiDB:QG37_00443"/>
<dbReference type="EMBL" id="LGST01000003">
    <property type="protein sequence ID" value="KNE02626.1"/>
    <property type="molecule type" value="Genomic_DNA"/>
</dbReference>
<evidence type="ECO:0000256" key="3">
    <source>
        <dbReference type="ARBA" id="ARBA00023054"/>
    </source>
</evidence>
<dbReference type="VEuPathDB" id="FungiDB:CJJ09_003250"/>
<dbReference type="GO" id="GO:0035091">
    <property type="term" value="F:phosphatidylinositol binding"/>
    <property type="evidence" value="ECO:0007669"/>
    <property type="project" value="InterPro"/>
</dbReference>
<dbReference type="VEuPathDB" id="FungiDB:CJI97_001616"/>
<dbReference type="FunFam" id="1.20.5.110:FF:000058">
    <property type="entry name" value="VAM7p Vacuolar SNARE protein"/>
    <property type="match status" value="1"/>
</dbReference>
<dbReference type="PROSITE" id="PS50195">
    <property type="entry name" value="PX"/>
    <property type="match status" value="1"/>
</dbReference>
<feature type="domain" description="T-SNARE coiled-coil homology" evidence="6">
    <location>
        <begin position="265"/>
        <end position="327"/>
    </location>
</feature>
<dbReference type="Pfam" id="PF00787">
    <property type="entry name" value="PX"/>
    <property type="match status" value="1"/>
</dbReference>
<dbReference type="VEuPathDB" id="FungiDB:CJI96_0002839"/>
<dbReference type="SMART" id="SM00312">
    <property type="entry name" value="PX"/>
    <property type="match status" value="1"/>
</dbReference>
<dbReference type="CDD" id="cd15858">
    <property type="entry name" value="SNARE_VAM7"/>
    <property type="match status" value="1"/>
</dbReference>
<protein>
    <submittedName>
        <fullName evidence="8">Uncharacterized protein</fullName>
    </submittedName>
</protein>
<evidence type="ECO:0000256" key="5">
    <source>
        <dbReference type="SAM" id="MobiDB-lite"/>
    </source>
</evidence>